<dbReference type="RefSeq" id="WP_014443376.1">
    <property type="nucleotide sequence ID" value="NC_017093.1"/>
</dbReference>
<dbReference type="STRING" id="512565.AMIS_32610"/>
<dbReference type="PANTHER" id="PTHR47829:SF1">
    <property type="entry name" value="HAD FAMILY PHOSPHATASE"/>
    <property type="match status" value="1"/>
</dbReference>
<dbReference type="eggNOG" id="COG3173">
    <property type="taxonomic scope" value="Bacteria"/>
</dbReference>
<dbReference type="AlphaFoldDB" id="I0H644"/>
<dbReference type="CDD" id="cd05154">
    <property type="entry name" value="ACAD10_11_N-like"/>
    <property type="match status" value="1"/>
</dbReference>
<dbReference type="PATRIC" id="fig|512565.3.peg.3257"/>
<dbReference type="InterPro" id="IPR002575">
    <property type="entry name" value="Aminoglycoside_PTrfase"/>
</dbReference>
<reference evidence="2 3" key="1">
    <citation type="submission" date="2012-02" db="EMBL/GenBank/DDBJ databases">
        <title>Complete genome sequence of Actinoplanes missouriensis 431 (= NBRC 102363).</title>
        <authorList>
            <person name="Ohnishi Y."/>
            <person name="Ishikawa J."/>
            <person name="Sekine M."/>
            <person name="Hosoyama A."/>
            <person name="Harada T."/>
            <person name="Narita H."/>
            <person name="Hata T."/>
            <person name="Konno Y."/>
            <person name="Tutikane K."/>
            <person name="Fujita N."/>
            <person name="Horinouchi S."/>
            <person name="Hayakawa M."/>
        </authorList>
    </citation>
    <scope>NUCLEOTIDE SEQUENCE [LARGE SCALE GENOMIC DNA]</scope>
    <source>
        <strain evidence="3">ATCC 14538 / DSM 43046 / CBS 188.64 / JCM 3121 / NBRC 102363 / NCIMB 12654 / NRRL B-3342 / UNCC 431</strain>
    </source>
</reference>
<keyword evidence="2" id="KW-0808">Transferase</keyword>
<dbReference type="GO" id="GO:0016740">
    <property type="term" value="F:transferase activity"/>
    <property type="evidence" value="ECO:0007669"/>
    <property type="project" value="UniProtKB-KW"/>
</dbReference>
<dbReference type="HOGENOM" id="CLU_007526_0_0_11"/>
<dbReference type="InterPro" id="IPR052898">
    <property type="entry name" value="ACAD10-like"/>
</dbReference>
<dbReference type="Pfam" id="PF01636">
    <property type="entry name" value="APH"/>
    <property type="match status" value="1"/>
</dbReference>
<dbReference type="Gene3D" id="3.90.1200.10">
    <property type="match status" value="1"/>
</dbReference>
<dbReference type="Proteomes" id="UP000007882">
    <property type="component" value="Chromosome"/>
</dbReference>
<dbReference type="Gene3D" id="3.30.200.20">
    <property type="entry name" value="Phosphorylase Kinase, domain 1"/>
    <property type="match status" value="1"/>
</dbReference>
<proteinExistence type="predicted"/>
<gene>
    <name evidence="2" type="ordered locus">AMIS_32610</name>
</gene>
<dbReference type="KEGG" id="ams:AMIS_32610"/>
<evidence type="ECO:0000313" key="2">
    <source>
        <dbReference type="EMBL" id="BAL88481.1"/>
    </source>
</evidence>
<evidence type="ECO:0000259" key="1">
    <source>
        <dbReference type="Pfam" id="PF01636"/>
    </source>
</evidence>
<name>I0H644_ACTM4</name>
<evidence type="ECO:0000313" key="3">
    <source>
        <dbReference type="Proteomes" id="UP000007882"/>
    </source>
</evidence>
<dbReference type="InterPro" id="IPR041726">
    <property type="entry name" value="ACAD10_11_N"/>
</dbReference>
<keyword evidence="3" id="KW-1185">Reference proteome</keyword>
<dbReference type="InterPro" id="IPR011009">
    <property type="entry name" value="Kinase-like_dom_sf"/>
</dbReference>
<organism evidence="2 3">
    <name type="scientific">Actinoplanes missouriensis (strain ATCC 14538 / DSM 43046 / CBS 188.64 / JCM 3121 / NBRC 102363 / NCIMB 12654 / NRRL B-3342 / UNCC 431)</name>
    <dbReference type="NCBI Taxonomy" id="512565"/>
    <lineage>
        <taxon>Bacteria</taxon>
        <taxon>Bacillati</taxon>
        <taxon>Actinomycetota</taxon>
        <taxon>Actinomycetes</taxon>
        <taxon>Micromonosporales</taxon>
        <taxon>Micromonosporaceae</taxon>
        <taxon>Actinoplanes</taxon>
    </lineage>
</organism>
<dbReference type="EMBL" id="AP012319">
    <property type="protein sequence ID" value="BAL88481.1"/>
    <property type="molecule type" value="Genomic_DNA"/>
</dbReference>
<accession>I0H644</accession>
<protein>
    <submittedName>
        <fullName evidence="2">Putative phosphotransferase</fullName>
    </submittedName>
</protein>
<dbReference type="OrthoDB" id="3806873at2"/>
<feature type="domain" description="Aminoglycoside phosphotransferase" evidence="1">
    <location>
        <begin position="29"/>
        <end position="253"/>
    </location>
</feature>
<dbReference type="SUPFAM" id="SSF56112">
    <property type="entry name" value="Protein kinase-like (PK-like)"/>
    <property type="match status" value="1"/>
</dbReference>
<sequence>MTAALVRPERLGPALAAALKDDAWLTFTAELITGGKSNLTFRLRSDAGEVILRRPPDGELRQSAHDMGRECRVQTALAGTPVPVPEILLDDAGGELIGVPSYVMSAMPGVVVRDALPPGFPADLRALARGLVDALAAIHTVDVAKAGLGDFGRADGYLDRQIRRWSRQWEAVGQDGVLAVDELAAALAAAVPERTGQSLVHGDFRIDNCVLDPDRGGVRAVLDWEMSTLGDPLADLGLLLFYWREPGEQPWRLAPSITRTLGFPRRAEIAAWYAEATGADLSHLTVYLALAHLKFAVITEDINVRVRSGAMAGQDFGDLTGESARIAEAGLDVLGKV</sequence>
<dbReference type="PANTHER" id="PTHR47829">
    <property type="entry name" value="HYDROLASE, PUTATIVE (AFU_ORTHOLOGUE AFUA_1G12880)-RELATED"/>
    <property type="match status" value="1"/>
</dbReference>